<protein>
    <submittedName>
        <fullName evidence="1">Uncharacterized protein</fullName>
    </submittedName>
</protein>
<gene>
    <name evidence="1" type="ORF">TBRA_LOCUS1575</name>
</gene>
<dbReference type="EMBL" id="CADCXV010000335">
    <property type="protein sequence ID" value="CAB0029545.1"/>
    <property type="molecule type" value="Genomic_DNA"/>
</dbReference>
<dbReference type="Proteomes" id="UP000479190">
    <property type="component" value="Unassembled WGS sequence"/>
</dbReference>
<evidence type="ECO:0000313" key="1">
    <source>
        <dbReference type="EMBL" id="CAB0029545.1"/>
    </source>
</evidence>
<reference evidence="1 2" key="1">
    <citation type="submission" date="2020-02" db="EMBL/GenBank/DDBJ databases">
        <authorList>
            <person name="Ferguson B K."/>
        </authorList>
    </citation>
    <scope>NUCLEOTIDE SEQUENCE [LARGE SCALE GENOMIC DNA]</scope>
</reference>
<accession>A0A6H5HVD4</accession>
<name>A0A6H5HVD4_9HYME</name>
<evidence type="ECO:0000313" key="2">
    <source>
        <dbReference type="Proteomes" id="UP000479190"/>
    </source>
</evidence>
<proteinExistence type="predicted"/>
<sequence length="163" mass="18864">MMISLARVASHRRGARLYRTFFLPKSSEFQSAAQRRRLLRALFSIGKANRPGPLSHLSRAPIQAKLGARPKECTRLLGSPERAKSLKIIQYARALEHGKTRRTTFLGWIRLVPSRIYLFYIHERALRQLGRITNLRRRKHEEGHFRRSRADVAVPSAELSDRV</sequence>
<keyword evidence="2" id="KW-1185">Reference proteome</keyword>
<organism evidence="1 2">
    <name type="scientific">Trichogramma brassicae</name>
    <dbReference type="NCBI Taxonomy" id="86971"/>
    <lineage>
        <taxon>Eukaryota</taxon>
        <taxon>Metazoa</taxon>
        <taxon>Ecdysozoa</taxon>
        <taxon>Arthropoda</taxon>
        <taxon>Hexapoda</taxon>
        <taxon>Insecta</taxon>
        <taxon>Pterygota</taxon>
        <taxon>Neoptera</taxon>
        <taxon>Endopterygota</taxon>
        <taxon>Hymenoptera</taxon>
        <taxon>Apocrita</taxon>
        <taxon>Proctotrupomorpha</taxon>
        <taxon>Chalcidoidea</taxon>
        <taxon>Trichogrammatidae</taxon>
        <taxon>Trichogramma</taxon>
    </lineage>
</organism>
<dbReference type="AlphaFoldDB" id="A0A6H5HVD4"/>